<proteinExistence type="predicted"/>
<gene>
    <name evidence="2" type="ORF">WG66_5037</name>
</gene>
<accession>A0A0W0G1D9</accession>
<evidence type="ECO:0000313" key="2">
    <source>
        <dbReference type="EMBL" id="KTB42378.1"/>
    </source>
</evidence>
<reference evidence="2 3" key="1">
    <citation type="submission" date="2015-12" db="EMBL/GenBank/DDBJ databases">
        <title>Draft genome sequence of Moniliophthora roreri, the causal agent of frosty pod rot of cacao.</title>
        <authorList>
            <person name="Aime M.C."/>
            <person name="Diaz-Valderrama J.R."/>
            <person name="Kijpornyongpan T."/>
            <person name="Phillips-Mora W."/>
        </authorList>
    </citation>
    <scope>NUCLEOTIDE SEQUENCE [LARGE SCALE GENOMIC DNA]</scope>
    <source>
        <strain evidence="2 3">MCA 2952</strain>
    </source>
</reference>
<comment type="caution">
    <text evidence="2">The sequence shown here is derived from an EMBL/GenBank/DDBJ whole genome shotgun (WGS) entry which is preliminary data.</text>
</comment>
<evidence type="ECO:0000313" key="3">
    <source>
        <dbReference type="Proteomes" id="UP000054988"/>
    </source>
</evidence>
<dbReference type="AlphaFoldDB" id="A0A0W0G1D9"/>
<protein>
    <recommendedName>
        <fullName evidence="4">Reverse transcriptase-rnase h-integrase</fullName>
    </recommendedName>
</protein>
<name>A0A0W0G1D9_MONRR</name>
<evidence type="ECO:0008006" key="4">
    <source>
        <dbReference type="Google" id="ProtNLM"/>
    </source>
</evidence>
<evidence type="ECO:0000256" key="1">
    <source>
        <dbReference type="SAM" id="MobiDB-lite"/>
    </source>
</evidence>
<feature type="region of interest" description="Disordered" evidence="1">
    <location>
        <begin position="1"/>
        <end position="25"/>
    </location>
</feature>
<organism evidence="2 3">
    <name type="scientific">Moniliophthora roreri</name>
    <name type="common">Frosty pod rot fungus</name>
    <name type="synonym">Monilia roreri</name>
    <dbReference type="NCBI Taxonomy" id="221103"/>
    <lineage>
        <taxon>Eukaryota</taxon>
        <taxon>Fungi</taxon>
        <taxon>Dikarya</taxon>
        <taxon>Basidiomycota</taxon>
        <taxon>Agaricomycotina</taxon>
        <taxon>Agaricomycetes</taxon>
        <taxon>Agaricomycetidae</taxon>
        <taxon>Agaricales</taxon>
        <taxon>Marasmiineae</taxon>
        <taxon>Marasmiaceae</taxon>
        <taxon>Moniliophthora</taxon>
    </lineage>
</organism>
<sequence length="102" mass="11680">MPGTSMMQADALSRQNNKSREEDNDNEDVILLPEWLFVKGINLELGTEIAERLGPDDFHKLALEQLLHQGMPPIKSALSDLEIRDNLLFFKDRIYVPDDTEL</sequence>
<dbReference type="EMBL" id="LATX01001338">
    <property type="protein sequence ID" value="KTB42378.1"/>
    <property type="molecule type" value="Genomic_DNA"/>
</dbReference>
<dbReference type="Proteomes" id="UP000054988">
    <property type="component" value="Unassembled WGS sequence"/>
</dbReference>